<comment type="caution">
    <text evidence="4">The sequence shown here is derived from an EMBL/GenBank/DDBJ whole genome shotgun (WGS) entry which is preliminary data.</text>
</comment>
<dbReference type="InterPro" id="IPR002347">
    <property type="entry name" value="SDR_fam"/>
</dbReference>
<comment type="similarity">
    <text evidence="1">Belongs to the short-chain dehydrogenases/reductases (SDR) family.</text>
</comment>
<organism evidence="4 5">
    <name type="scientific">Trinickia symbiotica</name>
    <dbReference type="NCBI Taxonomy" id="863227"/>
    <lineage>
        <taxon>Bacteria</taxon>
        <taxon>Pseudomonadati</taxon>
        <taxon>Pseudomonadota</taxon>
        <taxon>Betaproteobacteria</taxon>
        <taxon>Burkholderiales</taxon>
        <taxon>Burkholderiaceae</taxon>
        <taxon>Trinickia</taxon>
    </lineage>
</organism>
<evidence type="ECO:0000256" key="2">
    <source>
        <dbReference type="ARBA" id="ARBA00022857"/>
    </source>
</evidence>
<dbReference type="AlphaFoldDB" id="A0A2T3XZ84"/>
<keyword evidence="3" id="KW-0560">Oxidoreductase</keyword>
<dbReference type="Pfam" id="PF00106">
    <property type="entry name" value="adh_short"/>
    <property type="match status" value="1"/>
</dbReference>
<evidence type="ECO:0000313" key="4">
    <source>
        <dbReference type="EMBL" id="PTB21816.1"/>
    </source>
</evidence>
<dbReference type="EMBL" id="PYUC01000002">
    <property type="protein sequence ID" value="PTB21816.1"/>
    <property type="molecule type" value="Genomic_DNA"/>
</dbReference>
<dbReference type="Gene3D" id="3.40.50.720">
    <property type="entry name" value="NAD(P)-binding Rossmann-like Domain"/>
    <property type="match status" value="1"/>
</dbReference>
<dbReference type="PANTHER" id="PTHR43490">
    <property type="entry name" value="(+)-NEOMENTHOL DEHYDROGENASE"/>
    <property type="match status" value="1"/>
</dbReference>
<dbReference type="PANTHER" id="PTHR43490:SF99">
    <property type="entry name" value="SHORT-CHAIN DEHYDROGENASE_REDUCTASE"/>
    <property type="match status" value="1"/>
</dbReference>
<proteinExistence type="inferred from homology"/>
<accession>A0A2T3XZ84</accession>
<evidence type="ECO:0000256" key="3">
    <source>
        <dbReference type="ARBA" id="ARBA00023002"/>
    </source>
</evidence>
<keyword evidence="2" id="KW-0521">NADP</keyword>
<evidence type="ECO:0000313" key="5">
    <source>
        <dbReference type="Proteomes" id="UP000240638"/>
    </source>
</evidence>
<sequence>MLPLIRLSRAGRIVNVSSAAGSLAINADPNSPTRPYFGVTYALSKSALNSITLALAIELEDAGIKVRAASPAITATAINDFMGGETVEVGVRSLVAAALDIDSPTGSFTGPDGPIPW</sequence>
<dbReference type="GO" id="GO:0016491">
    <property type="term" value="F:oxidoreductase activity"/>
    <property type="evidence" value="ECO:0007669"/>
    <property type="project" value="UniProtKB-KW"/>
</dbReference>
<evidence type="ECO:0000256" key="1">
    <source>
        <dbReference type="ARBA" id="ARBA00006484"/>
    </source>
</evidence>
<dbReference type="PRINTS" id="PR00081">
    <property type="entry name" value="GDHRDH"/>
</dbReference>
<dbReference type="Proteomes" id="UP000240638">
    <property type="component" value="Unassembled WGS sequence"/>
</dbReference>
<reference evidence="4 5" key="1">
    <citation type="submission" date="2018-03" db="EMBL/GenBank/DDBJ databases">
        <title>Whole genome analyses suggest that Burkholderia sensu lato contains two further novel genera in the rhizoxinica-symbiotica group Mycetohabitans gen. nov., and Trinickia gen. nov.: implications for the evolution of diazotrophy and nodulation in the Burkholderiaceae.</title>
        <authorList>
            <person name="Estrada De Los Santos P."/>
            <person name="Palmer M."/>
            <person name="Chavez-Ramirez B."/>
            <person name="Steenkamp E.T."/>
            <person name="Hirsch A.M."/>
            <person name="Manyaka P."/>
            <person name="Maluk M."/>
            <person name="Lafos M."/>
            <person name="Crook M."/>
            <person name="Gross E."/>
            <person name="Simon M.F."/>
            <person name="Bueno Dos Reis Junior F."/>
            <person name="Poole P.S."/>
            <person name="Venter S.N."/>
            <person name="James E.K."/>
        </authorList>
    </citation>
    <scope>NUCLEOTIDE SEQUENCE [LARGE SCALE GENOMIC DNA]</scope>
    <source>
        <strain evidence="4 5">JPY-366</strain>
    </source>
</reference>
<dbReference type="SUPFAM" id="SSF51735">
    <property type="entry name" value="NAD(P)-binding Rossmann-fold domains"/>
    <property type="match status" value="1"/>
</dbReference>
<name>A0A2T3XZ84_9BURK</name>
<dbReference type="RefSeq" id="WP_107149374.1">
    <property type="nucleotide sequence ID" value="NZ_PYUC01000002.1"/>
</dbReference>
<evidence type="ECO:0008006" key="6">
    <source>
        <dbReference type="Google" id="ProtNLM"/>
    </source>
</evidence>
<dbReference type="PRINTS" id="PR00080">
    <property type="entry name" value="SDRFAMILY"/>
</dbReference>
<dbReference type="InterPro" id="IPR036291">
    <property type="entry name" value="NAD(P)-bd_dom_sf"/>
</dbReference>
<protein>
    <recommendedName>
        <fullName evidence="6">Short-chain dehydrogenase</fullName>
    </recommendedName>
</protein>
<gene>
    <name evidence="4" type="ORF">C9I57_04005</name>
</gene>